<keyword evidence="5 6" id="KW-0946">Virion</keyword>
<evidence type="ECO:0000256" key="7">
    <source>
        <dbReference type="SAM" id="MobiDB-lite"/>
    </source>
</evidence>
<evidence type="ECO:0000256" key="2">
    <source>
        <dbReference type="ARBA" id="ARBA00006131"/>
    </source>
</evidence>
<dbReference type="Pfam" id="PF02956">
    <property type="entry name" value="TT_ORF1"/>
    <property type="match status" value="1"/>
</dbReference>
<protein>
    <recommendedName>
        <fullName evidence="6">Capsid protein</fullName>
    </recommendedName>
</protein>
<evidence type="ECO:0000256" key="6">
    <source>
        <dbReference type="RuleBase" id="RU361230"/>
    </source>
</evidence>
<evidence type="ECO:0000256" key="5">
    <source>
        <dbReference type="ARBA" id="ARBA00022844"/>
    </source>
</evidence>
<comment type="similarity">
    <text evidence="2 6">Belongs to the anelloviridae capsid protein family.</text>
</comment>
<evidence type="ECO:0000256" key="4">
    <source>
        <dbReference type="ARBA" id="ARBA00022561"/>
    </source>
</evidence>
<organism evidence="8">
    <name type="scientific">Betatorquevirus homini1</name>
    <dbReference type="NCBI Taxonomy" id="3048395"/>
    <lineage>
        <taxon>Viruses</taxon>
        <taxon>Monodnaviria</taxon>
        <taxon>Shotokuvirae</taxon>
        <taxon>Commensaviricota</taxon>
        <taxon>Cardeaviricetes</taxon>
        <taxon>Sanitavirales</taxon>
        <taxon>Anelloviridae</taxon>
        <taxon>Betatorquevirus</taxon>
    </lineage>
</organism>
<sequence length="664" mass="79396">MPPFYFYRRRWNPNRTWTRRRRWIRRRRFRAAVRRPFRRRRWVRRRFNKFKRRKKLKKLRLSQWQPKTIHKCTIEGILCTICCGRQRQNHNFTLTAESYVPKSEPGGGGWSIMQLTLRVLYEDYIACRNWWTKSNMGLPLQRYMGGYIKLYRSNQTDYIALINTCPPFEVTRDIYFSTQPSRMLMNRRKIIVPKLDRKYKRKPYIKVHIKPPALWQNKWYFQQDMYNQPFVMITTSCCDLDQVFEKQDGISSNITFKSLNLEFFQNPQWADIPPKGYRPKFSGTTDTYLFATENGTELPTITGYKNLTPLFNTKTLTDGKPLPEDTKKDSAFDREQNINTQYWGNPFNPKIVYSGRRYVFGPYPTNTNYTTATLTDIHTVFEEIRYNPFRDKGTGNKVYLKSVSLSQSSFLVPPTNENLIVENFPIWLVLWAWEDWLLKSKPVQHLYQDYQLVIITKYFYPQRQAYLILDKYFTDDTHDTDHPLTETDKANWHPKLEMQQYTTNLISVTGPYAPKINFTKSIETHLLYKLFFKWGGCPAPMEQIADPANQEKFPTPNNLLQTLEIQDPETPKEYTLWEWDERRDMLTGKATKRIKLYQEPTNYFTEFGAKDPETDQPQKIDFGPPTPPKSKEKQEEYIHDLQQLQQHLKRRIHNLLKSPKLFPL</sequence>
<dbReference type="GO" id="GO:0039615">
    <property type="term" value="C:T=1 icosahedral viral capsid"/>
    <property type="evidence" value="ECO:0007669"/>
    <property type="project" value="UniProtKB-UniRule"/>
</dbReference>
<proteinExistence type="inferred from homology"/>
<keyword evidence="4 6" id="KW-0167">Capsid protein</keyword>
<evidence type="ECO:0000313" key="8">
    <source>
        <dbReference type="EMBL" id="XCH55879.1"/>
    </source>
</evidence>
<comment type="function">
    <text evidence="6">Self-assembles to form an icosahedral capsid.</text>
</comment>
<evidence type="ECO:0000256" key="1">
    <source>
        <dbReference type="ARBA" id="ARBA00004328"/>
    </source>
</evidence>
<name>A0AAU8H5V0_9VIRU</name>
<comment type="subcellular location">
    <subcellularLocation>
        <location evidence="1 6">Virion</location>
    </subcellularLocation>
</comment>
<evidence type="ECO:0000256" key="3">
    <source>
        <dbReference type="ARBA" id="ARBA00022431"/>
    </source>
</evidence>
<dbReference type="InterPro" id="IPR004219">
    <property type="entry name" value="TTvirus_Unk"/>
</dbReference>
<dbReference type="EMBL" id="PP816633">
    <property type="protein sequence ID" value="XCH55879.1"/>
    <property type="molecule type" value="Genomic_DNA"/>
</dbReference>
<accession>A0AAU8H5V0</accession>
<reference evidence="8" key="1">
    <citation type="submission" date="2024-05" db="EMBL/GenBank/DDBJ databases">
        <authorList>
            <person name="Laubscher F."/>
            <person name="Chudzinski V."/>
            <person name="Cordey S."/>
            <person name="Hosszu-Fellous K."/>
            <person name="Kaiser L."/>
        </authorList>
    </citation>
    <scope>NUCLEOTIDE SEQUENCE</scope>
    <source>
        <strain evidence="8">GE-0804-24-000</strain>
    </source>
</reference>
<feature type="compositionally biased region" description="Basic and acidic residues" evidence="7">
    <location>
        <begin position="608"/>
        <end position="618"/>
    </location>
</feature>
<keyword evidence="3 6" id="KW-1140">T=1 icosahedral capsid protein</keyword>
<feature type="region of interest" description="Disordered" evidence="7">
    <location>
        <begin position="606"/>
        <end position="635"/>
    </location>
</feature>